<dbReference type="EnsemblMetazoa" id="CLYHEMT017765.1">
    <property type="protein sequence ID" value="CLYHEMP017765.1"/>
    <property type="gene ID" value="CLYHEMG017765"/>
</dbReference>
<evidence type="ECO:0000313" key="2">
    <source>
        <dbReference type="EnsemblMetazoa" id="CLYHEMP017765.1"/>
    </source>
</evidence>
<accession>A0A7M5X4N5</accession>
<dbReference type="GO" id="GO:0016747">
    <property type="term" value="F:acyltransferase activity, transferring groups other than amino-acyl groups"/>
    <property type="evidence" value="ECO:0007669"/>
    <property type="project" value="InterPro"/>
</dbReference>
<dbReference type="PROSITE" id="PS51186">
    <property type="entry name" value="GNAT"/>
    <property type="match status" value="1"/>
</dbReference>
<dbReference type="GeneID" id="136802182"/>
<sequence length="165" mass="19513">MMSIKIVPRTMKNRREFRTLARDNCGESMEPGENEIMYFGYPASDEKQKGLPIACASLLPCNTKCNDYQQRDYYHWITYIFVHERFKGEGFGTQLLRHVQYDAWQSSKHPIRADVAHKAVPFFEKNGYFVFGDVWSPAAGSRYFRRLHPMQLDFRIVEKEELWDS</sequence>
<feature type="domain" description="N-acetyltransferase" evidence="1">
    <location>
        <begin position="4"/>
        <end position="155"/>
    </location>
</feature>
<dbReference type="Proteomes" id="UP000594262">
    <property type="component" value="Unplaced"/>
</dbReference>
<dbReference type="SUPFAM" id="SSF55729">
    <property type="entry name" value="Acyl-CoA N-acyltransferases (Nat)"/>
    <property type="match status" value="1"/>
</dbReference>
<proteinExistence type="predicted"/>
<dbReference type="CDD" id="cd04301">
    <property type="entry name" value="NAT_SF"/>
    <property type="match status" value="1"/>
</dbReference>
<dbReference type="OrthoDB" id="2744543at2759"/>
<evidence type="ECO:0000259" key="1">
    <source>
        <dbReference type="PROSITE" id="PS51186"/>
    </source>
</evidence>
<protein>
    <recommendedName>
        <fullName evidence="1">N-acetyltransferase domain-containing protein</fullName>
    </recommendedName>
</protein>
<dbReference type="InterPro" id="IPR000182">
    <property type="entry name" value="GNAT_dom"/>
</dbReference>
<name>A0A7M5X4N5_9CNID</name>
<dbReference type="RefSeq" id="XP_066915001.1">
    <property type="nucleotide sequence ID" value="XM_067058900.1"/>
</dbReference>
<dbReference type="AlphaFoldDB" id="A0A7M5X4N5"/>
<dbReference type="Gene3D" id="3.40.630.30">
    <property type="match status" value="1"/>
</dbReference>
<organism evidence="2 3">
    <name type="scientific">Clytia hemisphaerica</name>
    <dbReference type="NCBI Taxonomy" id="252671"/>
    <lineage>
        <taxon>Eukaryota</taxon>
        <taxon>Metazoa</taxon>
        <taxon>Cnidaria</taxon>
        <taxon>Hydrozoa</taxon>
        <taxon>Hydroidolina</taxon>
        <taxon>Leptothecata</taxon>
        <taxon>Obeliida</taxon>
        <taxon>Clytiidae</taxon>
        <taxon>Clytia</taxon>
    </lineage>
</organism>
<dbReference type="InterPro" id="IPR016181">
    <property type="entry name" value="Acyl_CoA_acyltransferase"/>
</dbReference>
<keyword evidence="3" id="KW-1185">Reference proteome</keyword>
<dbReference type="Pfam" id="PF13508">
    <property type="entry name" value="Acetyltransf_7"/>
    <property type="match status" value="1"/>
</dbReference>
<evidence type="ECO:0000313" key="3">
    <source>
        <dbReference type="Proteomes" id="UP000594262"/>
    </source>
</evidence>
<reference evidence="2" key="1">
    <citation type="submission" date="2021-01" db="UniProtKB">
        <authorList>
            <consortium name="EnsemblMetazoa"/>
        </authorList>
    </citation>
    <scope>IDENTIFICATION</scope>
</reference>